<dbReference type="OrthoDB" id="3189478at2"/>
<dbReference type="InterPro" id="IPR012654">
    <property type="entry name" value="CHP02391"/>
</dbReference>
<dbReference type="InParanoid" id="Q8VWE0"/>
<evidence type="ECO:0000313" key="2">
    <source>
        <dbReference type="EMBL" id="CAD12002.1"/>
    </source>
</evidence>
<dbReference type="AlphaFoldDB" id="Q8VWE0"/>
<accession>Q8VWE0</accession>
<dbReference type="HOGENOM" id="CLU_3019306_0_0_11"/>
<proteinExistence type="predicted"/>
<keyword evidence="2" id="KW-0614">Plasmid</keyword>
<name>Q8VWE0_STRCO</name>
<reference evidence="2 3" key="1">
    <citation type="journal article" date="2002" name="Nature">
        <title>Complete genome sequence of the model actinomycete Streptomyces coelicolor A3(2).</title>
        <authorList>
            <person name="Bentley S.D."/>
            <person name="Chater K.F."/>
            <person name="Cerdeno-Tarraga A.M."/>
            <person name="Challis G.L."/>
            <person name="Thomson N.R."/>
            <person name="James K.D."/>
            <person name="Harris D.E."/>
            <person name="Quail M.A."/>
            <person name="Kieser H."/>
            <person name="Harper D."/>
            <person name="Bateman A."/>
            <person name="Brown S."/>
            <person name="Chandra G."/>
            <person name="Chen C.W."/>
            <person name="Collins M."/>
            <person name="Cronin A."/>
            <person name="Fraser A."/>
            <person name="Goble A."/>
            <person name="Hidalgo J."/>
            <person name="Hornsby T."/>
            <person name="Howarth S."/>
            <person name="Huang C.H."/>
            <person name="Kieser T."/>
            <person name="Larke L."/>
            <person name="Murphy L."/>
            <person name="Oliver K."/>
            <person name="O'Neil S."/>
            <person name="Rabbinowitsch E."/>
            <person name="Rajandream M.A."/>
            <person name="Rutherford K."/>
            <person name="Rutter S."/>
            <person name="Seeger K."/>
            <person name="Saunders D."/>
            <person name="Sharp S."/>
            <person name="Squares R."/>
            <person name="Squares S."/>
            <person name="Taylor K."/>
            <person name="Warren T."/>
            <person name="Wietzorrek A."/>
            <person name="Woodward J."/>
            <person name="Barrell B.G."/>
            <person name="Parkhill J."/>
            <person name="Hopwood D.A."/>
        </authorList>
    </citation>
    <scope>NUCLEOTIDE SEQUENCE [LARGE SCALE GENOMIC DNA]</scope>
    <source>
        <strain evidence="3">ATCC BAA-471 / A3(2) / M145</strain>
    </source>
</reference>
<evidence type="ECO:0000259" key="1">
    <source>
        <dbReference type="Pfam" id="PF09509"/>
    </source>
</evidence>
<keyword evidence="3" id="KW-1185">Reference proteome</keyword>
<evidence type="ECO:0000313" key="3">
    <source>
        <dbReference type="Proteomes" id="UP000001973"/>
    </source>
</evidence>
<feature type="domain" description="Conserved hypothetical protein CHP02391" evidence="1">
    <location>
        <begin position="2"/>
        <end position="47"/>
    </location>
</feature>
<sequence>QHEGAAAFARGVYVAIRNPIAHELGDELKEHEALEQLAAFSLLARWVDDATVETAV</sequence>
<dbReference type="Proteomes" id="UP000001973">
    <property type="component" value="Plasmid SCP2"/>
</dbReference>
<gene>
    <name evidence="2" type="ordered locus">SCP2.09c</name>
</gene>
<dbReference type="Pfam" id="PF09509">
    <property type="entry name" value="Hypoth_Ymh"/>
    <property type="match status" value="1"/>
</dbReference>
<organism evidence="2 3">
    <name type="scientific">Streptomyces coelicolor (strain ATCC BAA-471 / A3(2) / M145)</name>
    <dbReference type="NCBI Taxonomy" id="100226"/>
    <lineage>
        <taxon>Bacteria</taxon>
        <taxon>Bacillati</taxon>
        <taxon>Actinomycetota</taxon>
        <taxon>Actinomycetes</taxon>
        <taxon>Kitasatosporales</taxon>
        <taxon>Streptomycetaceae</taxon>
        <taxon>Streptomyces</taxon>
        <taxon>Streptomyces albidoflavus group</taxon>
    </lineage>
</organism>
<protein>
    <recommendedName>
        <fullName evidence="1">Conserved hypothetical protein CHP02391 domain-containing protein</fullName>
    </recommendedName>
</protein>
<dbReference type="KEGG" id="sco:SCP2.09c"/>
<geneLocation type="plasmid" evidence="2 3">
    <name>SCP2</name>
</geneLocation>
<dbReference type="EMBL" id="AL645771">
    <property type="protein sequence ID" value="CAD12002.1"/>
    <property type="molecule type" value="Genomic_DNA"/>
</dbReference>